<keyword evidence="10" id="KW-0472">Membrane</keyword>
<dbReference type="InterPro" id="IPR045054">
    <property type="entry name" value="P4HA-like"/>
</dbReference>
<dbReference type="AlphaFoldDB" id="A0A1Z5JJ92"/>
<dbReference type="PANTHER" id="PTHR10869">
    <property type="entry name" value="PROLYL 4-HYDROXYLASE ALPHA SUBUNIT"/>
    <property type="match status" value="1"/>
</dbReference>
<reference evidence="14 15" key="1">
    <citation type="journal article" date="2015" name="Plant Cell">
        <title>Oil accumulation by the oleaginous diatom Fistulifera solaris as revealed by the genome and transcriptome.</title>
        <authorList>
            <person name="Tanaka T."/>
            <person name="Maeda Y."/>
            <person name="Veluchamy A."/>
            <person name="Tanaka M."/>
            <person name="Abida H."/>
            <person name="Marechal E."/>
            <person name="Bowler C."/>
            <person name="Muto M."/>
            <person name="Sunaga Y."/>
            <person name="Tanaka M."/>
            <person name="Yoshino T."/>
            <person name="Taniguchi T."/>
            <person name="Fukuda Y."/>
            <person name="Nemoto M."/>
            <person name="Matsumoto M."/>
            <person name="Wong P.S."/>
            <person name="Aburatani S."/>
            <person name="Fujibuchi W."/>
        </authorList>
    </citation>
    <scope>NUCLEOTIDE SEQUENCE [LARGE SCALE GENOMIC DNA]</scope>
    <source>
        <strain evidence="14 15">JPCC DA0580</strain>
    </source>
</reference>
<gene>
    <name evidence="14" type="ORF">FisN_5Lh187</name>
</gene>
<name>A0A1Z5JJ92_FISSO</name>
<keyword evidence="8" id="KW-0560">Oxidoreductase</keyword>
<evidence type="ECO:0000256" key="11">
    <source>
        <dbReference type="SAM" id="SignalP"/>
    </source>
</evidence>
<evidence type="ECO:0000256" key="8">
    <source>
        <dbReference type="ARBA" id="ARBA00023002"/>
    </source>
</evidence>
<evidence type="ECO:0000313" key="14">
    <source>
        <dbReference type="EMBL" id="GAX13912.1"/>
    </source>
</evidence>
<dbReference type="Pfam" id="PF13640">
    <property type="entry name" value="2OG-FeII_Oxy_3"/>
    <property type="match status" value="1"/>
</dbReference>
<keyword evidence="15" id="KW-1185">Reference proteome</keyword>
<keyword evidence="9" id="KW-0408">Iron</keyword>
<evidence type="ECO:0000259" key="12">
    <source>
        <dbReference type="PROSITE" id="PS51471"/>
    </source>
</evidence>
<accession>A0A1Z5JJ92</accession>
<dbReference type="OrthoDB" id="10259408at2759"/>
<dbReference type="InterPro" id="IPR044862">
    <property type="entry name" value="Pro_4_hyd_alph_FE2OG_OXY"/>
</dbReference>
<evidence type="ECO:0000256" key="10">
    <source>
        <dbReference type="ARBA" id="ARBA00023136"/>
    </source>
</evidence>
<dbReference type="InterPro" id="IPR003582">
    <property type="entry name" value="ShKT_dom"/>
</dbReference>
<dbReference type="EMBL" id="BDSP01000074">
    <property type="protein sequence ID" value="GAX13912.1"/>
    <property type="molecule type" value="Genomic_DNA"/>
</dbReference>
<comment type="caution">
    <text evidence="14">The sequence shown here is derived from an EMBL/GenBank/DDBJ whole genome shotgun (WGS) entry which is preliminary data.</text>
</comment>
<comment type="cofactor">
    <cofactor evidence="1">
        <name>L-ascorbate</name>
        <dbReference type="ChEBI" id="CHEBI:38290"/>
    </cofactor>
</comment>
<keyword evidence="5" id="KW-0479">Metal-binding</keyword>
<dbReference type="PROSITE" id="PS51670">
    <property type="entry name" value="SHKT"/>
    <property type="match status" value="1"/>
</dbReference>
<feature type="domain" description="ShKT" evidence="13">
    <location>
        <begin position="125"/>
        <end position="159"/>
    </location>
</feature>
<keyword evidence="4" id="KW-0812">Transmembrane</keyword>
<keyword evidence="7" id="KW-1133">Transmembrane helix</keyword>
<dbReference type="PROSITE" id="PS51471">
    <property type="entry name" value="FE2OG_OXY"/>
    <property type="match status" value="1"/>
</dbReference>
<evidence type="ECO:0000313" key="15">
    <source>
        <dbReference type="Proteomes" id="UP000198406"/>
    </source>
</evidence>
<evidence type="ECO:0000256" key="7">
    <source>
        <dbReference type="ARBA" id="ARBA00022989"/>
    </source>
</evidence>
<dbReference type="InterPro" id="IPR005123">
    <property type="entry name" value="Oxoglu/Fe-dep_dioxygenase_dom"/>
</dbReference>
<dbReference type="InterPro" id="IPR006620">
    <property type="entry name" value="Pro_4_hyd_alph"/>
</dbReference>
<dbReference type="SMART" id="SM00254">
    <property type="entry name" value="ShKT"/>
    <property type="match status" value="1"/>
</dbReference>
<comment type="subcellular location">
    <subcellularLocation>
        <location evidence="3">Endomembrane system</location>
    </subcellularLocation>
    <subcellularLocation>
        <location evidence="2">Membrane</location>
        <topology evidence="2">Single-pass membrane protein</topology>
    </subcellularLocation>
</comment>
<organism evidence="14 15">
    <name type="scientific">Fistulifera solaris</name>
    <name type="common">Oleaginous diatom</name>
    <dbReference type="NCBI Taxonomy" id="1519565"/>
    <lineage>
        <taxon>Eukaryota</taxon>
        <taxon>Sar</taxon>
        <taxon>Stramenopiles</taxon>
        <taxon>Ochrophyta</taxon>
        <taxon>Bacillariophyta</taxon>
        <taxon>Bacillariophyceae</taxon>
        <taxon>Bacillariophycidae</taxon>
        <taxon>Naviculales</taxon>
        <taxon>Naviculaceae</taxon>
        <taxon>Fistulifera</taxon>
    </lineage>
</organism>
<dbReference type="GO" id="GO:0031418">
    <property type="term" value="F:L-ascorbic acid binding"/>
    <property type="evidence" value="ECO:0007669"/>
    <property type="project" value="InterPro"/>
</dbReference>
<dbReference type="FunFam" id="2.60.120.620:FF:000031">
    <property type="entry name" value="Predicted protein"/>
    <property type="match status" value="1"/>
</dbReference>
<proteinExistence type="predicted"/>
<feature type="chain" id="PRO_5012351346" description="Procollagen-proline 4-dioxygenase" evidence="11">
    <location>
        <begin position="16"/>
        <end position="423"/>
    </location>
</feature>
<feature type="signal peptide" evidence="11">
    <location>
        <begin position="1"/>
        <end position="15"/>
    </location>
</feature>
<evidence type="ECO:0000256" key="9">
    <source>
        <dbReference type="ARBA" id="ARBA00023004"/>
    </source>
</evidence>
<feature type="domain" description="Fe2OG dioxygenase" evidence="12">
    <location>
        <begin position="307"/>
        <end position="412"/>
    </location>
</feature>
<evidence type="ECO:0000256" key="2">
    <source>
        <dbReference type="ARBA" id="ARBA00004167"/>
    </source>
</evidence>
<evidence type="ECO:0000256" key="4">
    <source>
        <dbReference type="ARBA" id="ARBA00022692"/>
    </source>
</evidence>
<dbReference type="GO" id="GO:0016020">
    <property type="term" value="C:membrane"/>
    <property type="evidence" value="ECO:0007669"/>
    <property type="project" value="UniProtKB-SubCell"/>
</dbReference>
<sequence>MRLFILALPPLLVSANVVSDAGGTCLNRNLYTISDGLGMFDVALETARGCENDIEGTTAISESSYERESPAVLEKDKRIGADMGEPQVIDGDRTKEILKHIADTRVYLKEKVMVEPQYEKVRDICMNKHASCTFWAVIGECEKNPAYMELQCAPACRTCEQLHVETRCPLDVNAVDALYPGDLDKMFERIITDAGLQQYGPVVLSRPSYAPGDGPNNATYSIGIWMIQFEKALSEEEADRMIELGGIKGYERSKDVGEKQPDGTYQAYVNTGRTSTNAWCVDSCYTDPVAQALMGRIETITGIPETNSENLQLLRYEESQFYQTHNDYINYQIERPCGVRVLTFYVYLNDVEEGGGTDFPRLNMTVMPKKGRAVMWPSVLNMDPNRKDPRSDHQALPVIKGVKYGANAWIHMRDFKTPNKKGC</sequence>
<evidence type="ECO:0008006" key="16">
    <source>
        <dbReference type="Google" id="ProtNLM"/>
    </source>
</evidence>
<evidence type="ECO:0000256" key="3">
    <source>
        <dbReference type="ARBA" id="ARBA00004308"/>
    </source>
</evidence>
<evidence type="ECO:0000259" key="13">
    <source>
        <dbReference type="PROSITE" id="PS51670"/>
    </source>
</evidence>
<dbReference type="Pfam" id="PF01549">
    <property type="entry name" value="ShK"/>
    <property type="match status" value="1"/>
</dbReference>
<dbReference type="GO" id="GO:0005783">
    <property type="term" value="C:endoplasmic reticulum"/>
    <property type="evidence" value="ECO:0007669"/>
    <property type="project" value="TreeGrafter"/>
</dbReference>
<dbReference type="InParanoid" id="A0A1Z5JJ92"/>
<dbReference type="Gene3D" id="2.60.120.620">
    <property type="entry name" value="q2cbj1_9rhob like domain"/>
    <property type="match status" value="1"/>
</dbReference>
<evidence type="ECO:0000256" key="5">
    <source>
        <dbReference type="ARBA" id="ARBA00022723"/>
    </source>
</evidence>
<evidence type="ECO:0000256" key="1">
    <source>
        <dbReference type="ARBA" id="ARBA00001961"/>
    </source>
</evidence>
<dbReference type="GO" id="GO:0004656">
    <property type="term" value="F:procollagen-proline 4-dioxygenase activity"/>
    <property type="evidence" value="ECO:0007669"/>
    <property type="project" value="TreeGrafter"/>
</dbReference>
<dbReference type="PANTHER" id="PTHR10869:SF235">
    <property type="entry name" value="PROCOLLAGEN-PROLINE 4-DIOXYGENASE"/>
    <property type="match status" value="1"/>
</dbReference>
<dbReference type="GO" id="GO:0005506">
    <property type="term" value="F:iron ion binding"/>
    <property type="evidence" value="ECO:0007669"/>
    <property type="project" value="InterPro"/>
</dbReference>
<protein>
    <recommendedName>
        <fullName evidence="16">Procollagen-proline 4-dioxygenase</fullName>
    </recommendedName>
</protein>
<dbReference type="SMART" id="SM00702">
    <property type="entry name" value="P4Hc"/>
    <property type="match status" value="1"/>
</dbReference>
<keyword evidence="11" id="KW-0732">Signal</keyword>
<keyword evidence="6" id="KW-0223">Dioxygenase</keyword>
<dbReference type="Proteomes" id="UP000198406">
    <property type="component" value="Unassembled WGS sequence"/>
</dbReference>
<evidence type="ECO:0000256" key="6">
    <source>
        <dbReference type="ARBA" id="ARBA00022964"/>
    </source>
</evidence>